<evidence type="ECO:0000313" key="6">
    <source>
        <dbReference type="Proteomes" id="UP000191931"/>
    </source>
</evidence>
<keyword evidence="3" id="KW-0808">Transferase</keyword>
<proteinExistence type="predicted"/>
<feature type="repeat" description="TPR" evidence="4">
    <location>
        <begin position="28"/>
        <end position="61"/>
    </location>
</feature>
<dbReference type="STRING" id="1246637.MTBBW1_1940080"/>
<dbReference type="SUPFAM" id="SSF48452">
    <property type="entry name" value="TPR-like"/>
    <property type="match status" value="1"/>
</dbReference>
<dbReference type="InterPro" id="IPR019734">
    <property type="entry name" value="TPR_rpt"/>
</dbReference>
<name>A0A1W1HBD8_9BACT</name>
<evidence type="ECO:0000256" key="2">
    <source>
        <dbReference type="ARBA" id="ARBA00022676"/>
    </source>
</evidence>
<dbReference type="InterPro" id="IPR011990">
    <property type="entry name" value="TPR-like_helical_dom_sf"/>
</dbReference>
<dbReference type="PROSITE" id="PS50005">
    <property type="entry name" value="TPR"/>
    <property type="match status" value="2"/>
</dbReference>
<keyword evidence="4" id="KW-0802">TPR repeat</keyword>
<dbReference type="RefSeq" id="WP_080806908.1">
    <property type="nucleotide sequence ID" value="NZ_LT828555.1"/>
</dbReference>
<comment type="pathway">
    <text evidence="1">Protein modification; protein glycosylation.</text>
</comment>
<evidence type="ECO:0000256" key="3">
    <source>
        <dbReference type="ARBA" id="ARBA00022679"/>
    </source>
</evidence>
<dbReference type="GO" id="GO:0016757">
    <property type="term" value="F:glycosyltransferase activity"/>
    <property type="evidence" value="ECO:0007669"/>
    <property type="project" value="UniProtKB-KW"/>
</dbReference>
<feature type="repeat" description="TPR" evidence="4">
    <location>
        <begin position="140"/>
        <end position="173"/>
    </location>
</feature>
<dbReference type="OrthoDB" id="5450625at2"/>
<evidence type="ECO:0000313" key="5">
    <source>
        <dbReference type="EMBL" id="SLM29753.1"/>
    </source>
</evidence>
<evidence type="ECO:0000256" key="1">
    <source>
        <dbReference type="ARBA" id="ARBA00004922"/>
    </source>
</evidence>
<gene>
    <name evidence="5" type="ORF">MTBBW1_1940080</name>
</gene>
<dbReference type="Gene3D" id="1.25.40.10">
    <property type="entry name" value="Tetratricopeptide repeat domain"/>
    <property type="match status" value="1"/>
</dbReference>
<dbReference type="SMART" id="SM00028">
    <property type="entry name" value="TPR"/>
    <property type="match status" value="5"/>
</dbReference>
<dbReference type="InterPro" id="IPR051939">
    <property type="entry name" value="Glycosyltr_41/O-GlcNAc_trsf"/>
</dbReference>
<accession>A0A1W1HBD8</accession>
<keyword evidence="2" id="KW-0328">Glycosyltransferase</keyword>
<dbReference type="Proteomes" id="UP000191931">
    <property type="component" value="Unassembled WGS sequence"/>
</dbReference>
<sequence length="219" mass="24433">MAETQKAQNADEYIEKLRQQLKHNTECGTTHYNLAVALMGKKDYDAAEQSLHDAVEASPNLAEAYVLLGGLCLQRNDLEGCLRYNKHAVKARAGFSEGYANIGFVLLQLIDGKNKEDDEEKLDLAIKNLRKAIVHNPKFVQAYTTLGNAYLMKGLLNESIKANLEAVNVQPEFPIAHNNLAVAYLQKGEFDLAIEHCDKSEKLGFPVADALKKELEPYR</sequence>
<dbReference type="Pfam" id="PF13414">
    <property type="entry name" value="TPR_11"/>
    <property type="match status" value="1"/>
</dbReference>
<evidence type="ECO:0000256" key="4">
    <source>
        <dbReference type="PROSITE-ProRule" id="PRU00339"/>
    </source>
</evidence>
<dbReference type="PANTHER" id="PTHR44835:SF1">
    <property type="entry name" value="PROTEIN O-GLCNAC TRANSFERASE"/>
    <property type="match status" value="1"/>
</dbReference>
<dbReference type="Pfam" id="PF14559">
    <property type="entry name" value="TPR_19"/>
    <property type="match status" value="1"/>
</dbReference>
<organism evidence="5 6">
    <name type="scientific">Desulfamplus magnetovallimortis</name>
    <dbReference type="NCBI Taxonomy" id="1246637"/>
    <lineage>
        <taxon>Bacteria</taxon>
        <taxon>Pseudomonadati</taxon>
        <taxon>Thermodesulfobacteriota</taxon>
        <taxon>Desulfobacteria</taxon>
        <taxon>Desulfobacterales</taxon>
        <taxon>Desulfobacteraceae</taxon>
        <taxon>Desulfamplus</taxon>
    </lineage>
</organism>
<reference evidence="5 6" key="1">
    <citation type="submission" date="2017-03" db="EMBL/GenBank/DDBJ databases">
        <authorList>
            <person name="Afonso C.L."/>
            <person name="Miller P.J."/>
            <person name="Scott M.A."/>
            <person name="Spackman E."/>
            <person name="Goraichik I."/>
            <person name="Dimitrov K.M."/>
            <person name="Suarez D.L."/>
            <person name="Swayne D.E."/>
        </authorList>
    </citation>
    <scope>NUCLEOTIDE SEQUENCE [LARGE SCALE GENOMIC DNA]</scope>
    <source>
        <strain evidence="5">PRJEB14757</strain>
    </source>
</reference>
<keyword evidence="6" id="KW-1185">Reference proteome</keyword>
<dbReference type="EMBL" id="FWEV01000106">
    <property type="protein sequence ID" value="SLM29753.1"/>
    <property type="molecule type" value="Genomic_DNA"/>
</dbReference>
<dbReference type="PANTHER" id="PTHR44835">
    <property type="entry name" value="UDP-N-ACETYLGLUCOSAMINE--PEPTIDE N-ACETYLGLUCOSAMINYLTRANSFERASE SPINDLY-RELATED"/>
    <property type="match status" value="1"/>
</dbReference>
<protein>
    <submittedName>
        <fullName evidence="5">Putative selenocysteine protein</fullName>
    </submittedName>
</protein>
<dbReference type="AlphaFoldDB" id="A0A1W1HBD8"/>
<dbReference type="Pfam" id="PF00515">
    <property type="entry name" value="TPR_1"/>
    <property type="match status" value="1"/>
</dbReference>